<reference evidence="2" key="1">
    <citation type="journal article" date="2023" name="Science">
        <title>Elucidation of the pathway for biosynthesis of saponin adjuvants from the soapbark tree.</title>
        <authorList>
            <person name="Reed J."/>
            <person name="Orme A."/>
            <person name="El-Demerdash A."/>
            <person name="Owen C."/>
            <person name="Martin L.B.B."/>
            <person name="Misra R.C."/>
            <person name="Kikuchi S."/>
            <person name="Rejzek M."/>
            <person name="Martin A.C."/>
            <person name="Harkess A."/>
            <person name="Leebens-Mack J."/>
            <person name="Louveau T."/>
            <person name="Stephenson M.J."/>
            <person name="Osbourn A."/>
        </authorList>
    </citation>
    <scope>NUCLEOTIDE SEQUENCE</scope>
    <source>
        <strain evidence="2">S10</strain>
    </source>
</reference>
<dbReference type="Proteomes" id="UP001163823">
    <property type="component" value="Chromosome 10"/>
</dbReference>
<organism evidence="2 3">
    <name type="scientific">Quillaja saponaria</name>
    <name type="common">Soap bark tree</name>
    <dbReference type="NCBI Taxonomy" id="32244"/>
    <lineage>
        <taxon>Eukaryota</taxon>
        <taxon>Viridiplantae</taxon>
        <taxon>Streptophyta</taxon>
        <taxon>Embryophyta</taxon>
        <taxon>Tracheophyta</taxon>
        <taxon>Spermatophyta</taxon>
        <taxon>Magnoliopsida</taxon>
        <taxon>eudicotyledons</taxon>
        <taxon>Gunneridae</taxon>
        <taxon>Pentapetalae</taxon>
        <taxon>rosids</taxon>
        <taxon>fabids</taxon>
        <taxon>Fabales</taxon>
        <taxon>Quillajaceae</taxon>
        <taxon>Quillaja</taxon>
    </lineage>
</organism>
<dbReference type="Pfam" id="PF00307">
    <property type="entry name" value="CH"/>
    <property type="match status" value="1"/>
</dbReference>
<keyword evidence="3" id="KW-1185">Reference proteome</keyword>
<evidence type="ECO:0000313" key="2">
    <source>
        <dbReference type="EMBL" id="KAJ7952303.1"/>
    </source>
</evidence>
<evidence type="ECO:0000259" key="1">
    <source>
        <dbReference type="PROSITE" id="PS50021"/>
    </source>
</evidence>
<protein>
    <submittedName>
        <fullName evidence="2">Kinesin-like protein</fullName>
    </submittedName>
</protein>
<feature type="domain" description="Calponin-homology (CH)" evidence="1">
    <location>
        <begin position="38"/>
        <end position="139"/>
    </location>
</feature>
<dbReference type="EMBL" id="JARAOO010000010">
    <property type="protein sequence ID" value="KAJ7952303.1"/>
    <property type="molecule type" value="Genomic_DNA"/>
</dbReference>
<name>A0AAD7PE86_QUISA</name>
<comment type="caution">
    <text evidence="2">The sequence shown here is derived from an EMBL/GenBank/DDBJ whole genome shotgun (WGS) entry which is preliminary data.</text>
</comment>
<dbReference type="PROSITE" id="PS50021">
    <property type="entry name" value="CH"/>
    <property type="match status" value="1"/>
</dbReference>
<proteinExistence type="predicted"/>
<dbReference type="SUPFAM" id="SSF47576">
    <property type="entry name" value="Calponin-homology domain, CH-domain"/>
    <property type="match status" value="1"/>
</dbReference>
<gene>
    <name evidence="2" type="ORF">O6P43_024177</name>
</gene>
<dbReference type="InterPro" id="IPR001715">
    <property type="entry name" value="CH_dom"/>
</dbReference>
<dbReference type="InterPro" id="IPR036872">
    <property type="entry name" value="CH_dom_sf"/>
</dbReference>
<accession>A0AAD7PE86</accession>
<evidence type="ECO:0000313" key="3">
    <source>
        <dbReference type="Proteomes" id="UP001163823"/>
    </source>
</evidence>
<dbReference type="KEGG" id="qsa:O6P43_024177"/>
<dbReference type="Gene3D" id="1.10.418.10">
    <property type="entry name" value="Calponin-like domain"/>
    <property type="match status" value="1"/>
</dbReference>
<sequence length="213" mass="23674">MNFQLERQKWENMDDDHSNGFHDGGVNRIESLEGMAEGSELSSLIKWINDVLPQIKLPLEASEEELRAWLTDGSVLCSILDKLIPGSVEMGGGSNLASVERFLVAIDELGLPSFEKSDLEQDSMMPVLQCLETLKSHFNCNVGRENIKVCPRKRWELSEQGFIERTDCSLGDALMSGDHSIKIGEVGMYRTSNLKDQHGLQDPSAASIHRTGP</sequence>
<dbReference type="AlphaFoldDB" id="A0AAD7PE86"/>